<gene>
    <name evidence="6" type="ORF">M998_0207</name>
</gene>
<dbReference type="PANTHER" id="PTHR18964:SF149">
    <property type="entry name" value="BIFUNCTIONAL UDP-N-ACETYLGLUCOSAMINE 2-EPIMERASE_N-ACETYLMANNOSAMINE KINASE"/>
    <property type="match status" value="1"/>
</dbReference>
<dbReference type="FunFam" id="1.10.10.10:FF:000045">
    <property type="entry name" value="ROK family transcriptional regulator"/>
    <property type="match status" value="1"/>
</dbReference>
<comment type="caution">
    <text evidence="6">The sequence shown here is derived from an EMBL/GenBank/DDBJ whole genome shotgun (WGS) entry which is preliminary data.</text>
</comment>
<dbReference type="Gene3D" id="1.10.10.10">
    <property type="entry name" value="Winged helix-like DNA-binding domain superfamily/Winged helix DNA-binding domain"/>
    <property type="match status" value="1"/>
</dbReference>
<dbReference type="SUPFAM" id="SSF46785">
    <property type="entry name" value="Winged helix' DNA-binding domain"/>
    <property type="match status" value="1"/>
</dbReference>
<dbReference type="GO" id="GO:0006355">
    <property type="term" value="P:regulation of DNA-templated transcription"/>
    <property type="evidence" value="ECO:0007669"/>
    <property type="project" value="UniProtKB-ARBA"/>
</dbReference>
<keyword evidence="2" id="KW-0805">Transcription regulation</keyword>
<dbReference type="Gene3D" id="3.30.420.40">
    <property type="match status" value="2"/>
</dbReference>
<dbReference type="GO" id="GO:0006351">
    <property type="term" value="P:DNA-templated transcription"/>
    <property type="evidence" value="ECO:0007669"/>
    <property type="project" value="TreeGrafter"/>
</dbReference>
<dbReference type="OrthoDB" id="3189808at2"/>
<dbReference type="Proteomes" id="UP000078224">
    <property type="component" value="Unassembled WGS sequence"/>
</dbReference>
<dbReference type="InterPro" id="IPR036390">
    <property type="entry name" value="WH_DNA-bd_sf"/>
</dbReference>
<sequence length="403" mass="45117">MMNQTGHIDQIKQLNTGIVYQVIDQHGPISRIALSKHAQLAPASITKITRELMDAHLIKELEFPVLGLRGRPAVGLVIESAGWQFLSIRIENNNIILSLKEMSTKTLAEKKYPFLVNTNDDFLSLISELISQFFEHHQSLLERVTAISILLDGIIDSHTGIIYKLAGYQVNEIQISEYLTSKTGLPVYLNPVVNALALTDCFSNLPKRINKNIIYLQLQEVVSTAIVNYGQVLDVNRGRPILFGHTQLGENNKRLCYCGGQDCLETYVSIPAIIEQAKMLLPDYPLSILNHNELTVDTICNGILCADKLSLYLLETVAKQLSKPLSMMINIFGTDLILINSSLNTVSEIFFDYLYQFINLQSSPLYSSNLHIEKSNFSTKDSETALIQQSLYDGSLLLQLLQG</sequence>
<name>A0A1B7K4H3_9GAMM</name>
<accession>A0A1B7K4H3</accession>
<reference evidence="6 7" key="1">
    <citation type="submission" date="2016-04" db="EMBL/GenBank/DDBJ databases">
        <title>ATOL: Assembling a taxonomically balanced genome-scale reconstruction of the evolutionary history of the Enterobacteriaceae.</title>
        <authorList>
            <person name="Plunkett G.III."/>
            <person name="Neeno-Eckwall E.C."/>
            <person name="Glasner J.D."/>
            <person name="Perna N.T."/>
        </authorList>
    </citation>
    <scope>NUCLEOTIDE SEQUENCE [LARGE SCALE GENOMIC DNA]</scope>
    <source>
        <strain evidence="6 7">ATCC 35613</strain>
    </source>
</reference>
<dbReference type="EMBL" id="LXEW01000003">
    <property type="protein sequence ID" value="OAT55057.1"/>
    <property type="molecule type" value="Genomic_DNA"/>
</dbReference>
<organism evidence="6 7">
    <name type="scientific">Providencia heimbachae ATCC 35613</name>
    <dbReference type="NCBI Taxonomy" id="1354272"/>
    <lineage>
        <taxon>Bacteria</taxon>
        <taxon>Pseudomonadati</taxon>
        <taxon>Pseudomonadota</taxon>
        <taxon>Gammaproteobacteria</taxon>
        <taxon>Enterobacterales</taxon>
        <taxon>Morganellaceae</taxon>
        <taxon>Providencia</taxon>
    </lineage>
</organism>
<evidence type="ECO:0000313" key="7">
    <source>
        <dbReference type="Proteomes" id="UP000078224"/>
    </source>
</evidence>
<evidence type="ECO:0000256" key="4">
    <source>
        <dbReference type="ARBA" id="ARBA00023163"/>
    </source>
</evidence>
<dbReference type="PATRIC" id="fig|1354272.4.peg.213"/>
<keyword evidence="4" id="KW-0804">Transcription</keyword>
<dbReference type="GO" id="GO:0003677">
    <property type="term" value="F:DNA binding"/>
    <property type="evidence" value="ECO:0007669"/>
    <property type="project" value="UniProtKB-KW"/>
</dbReference>
<protein>
    <submittedName>
        <fullName evidence="6">Transcriptional repressor</fullName>
    </submittedName>
</protein>
<keyword evidence="5" id="KW-0119">Carbohydrate metabolism</keyword>
<evidence type="ECO:0000256" key="5">
    <source>
        <dbReference type="ARBA" id="ARBA00023277"/>
    </source>
</evidence>
<dbReference type="RefSeq" id="WP_068907145.1">
    <property type="nucleotide sequence ID" value="NZ_LXEW01000003.1"/>
</dbReference>
<dbReference type="InterPro" id="IPR036388">
    <property type="entry name" value="WH-like_DNA-bd_sf"/>
</dbReference>
<evidence type="ECO:0000256" key="1">
    <source>
        <dbReference type="ARBA" id="ARBA00006479"/>
    </source>
</evidence>
<keyword evidence="3" id="KW-0238">DNA-binding</keyword>
<dbReference type="AlphaFoldDB" id="A0A1B7K4H3"/>
<evidence type="ECO:0000313" key="6">
    <source>
        <dbReference type="EMBL" id="OAT55057.1"/>
    </source>
</evidence>
<dbReference type="SUPFAM" id="SSF53067">
    <property type="entry name" value="Actin-like ATPase domain"/>
    <property type="match status" value="2"/>
</dbReference>
<comment type="similarity">
    <text evidence="1">Belongs to the ROK (NagC/XylR) family.</text>
</comment>
<dbReference type="InterPro" id="IPR000600">
    <property type="entry name" value="ROK"/>
</dbReference>
<dbReference type="InterPro" id="IPR043129">
    <property type="entry name" value="ATPase_NBD"/>
</dbReference>
<keyword evidence="7" id="KW-1185">Reference proteome</keyword>
<proteinExistence type="inferred from homology"/>
<dbReference type="Pfam" id="PF00480">
    <property type="entry name" value="ROK"/>
    <property type="match status" value="1"/>
</dbReference>
<evidence type="ECO:0000256" key="3">
    <source>
        <dbReference type="ARBA" id="ARBA00023125"/>
    </source>
</evidence>
<evidence type="ECO:0000256" key="2">
    <source>
        <dbReference type="ARBA" id="ARBA00023015"/>
    </source>
</evidence>
<dbReference type="PANTHER" id="PTHR18964">
    <property type="entry name" value="ROK (REPRESSOR, ORF, KINASE) FAMILY"/>
    <property type="match status" value="1"/>
</dbReference>